<comment type="caution">
    <text evidence="2">The sequence shown here is derived from an EMBL/GenBank/DDBJ whole genome shotgun (WGS) entry which is preliminary data.</text>
</comment>
<dbReference type="PANTHER" id="PTHR13696">
    <property type="entry name" value="P-LOOP CONTAINING NUCLEOSIDE TRIPHOSPHATE HYDROLASE"/>
    <property type="match status" value="1"/>
</dbReference>
<dbReference type="InterPro" id="IPR027417">
    <property type="entry name" value="P-loop_NTPase"/>
</dbReference>
<evidence type="ECO:0000313" key="3">
    <source>
        <dbReference type="Proteomes" id="UP000006402"/>
    </source>
</evidence>
<dbReference type="InterPro" id="IPR050678">
    <property type="entry name" value="DNA_Partitioning_ATPase"/>
</dbReference>
<gene>
    <name evidence="2" type="ORF">HMPREF1378_00120</name>
</gene>
<dbReference type="PANTHER" id="PTHR13696:SF52">
    <property type="entry name" value="PARA FAMILY PROTEIN CT_582"/>
    <property type="match status" value="1"/>
</dbReference>
<accession>A0AAV3H0J5</accession>
<dbReference type="InterPro" id="IPR025669">
    <property type="entry name" value="AAA_dom"/>
</dbReference>
<dbReference type="AlphaFoldDB" id="A0AAV3H0J5"/>
<evidence type="ECO:0000313" key="2">
    <source>
        <dbReference type="EMBL" id="EJX56301.1"/>
    </source>
</evidence>
<reference evidence="2 3" key="1">
    <citation type="submission" date="2012-04" db="EMBL/GenBank/DDBJ databases">
        <authorList>
            <person name="Weinstock G."/>
            <person name="Sodergren E."/>
            <person name="Lobos E.A."/>
            <person name="Fulton L."/>
            <person name="Fulton R."/>
            <person name="Courtney L."/>
            <person name="Fronick C."/>
            <person name="O'Laughlin M."/>
            <person name="Godfrey J."/>
            <person name="Wilson R.M."/>
            <person name="Miner T."/>
            <person name="Farmer C."/>
            <person name="Delehaunty K."/>
            <person name="Cordes M."/>
            <person name="Minx P."/>
            <person name="Tomlinson C."/>
            <person name="Chen J."/>
            <person name="Wollam A."/>
            <person name="Pepin K.H."/>
            <person name="Bhonagiri V."/>
            <person name="Zhang X."/>
            <person name="Suruliraj S."/>
            <person name="Warren W."/>
            <person name="Mitreva M."/>
            <person name="Mardis E.R."/>
            <person name="Wilson R.K."/>
        </authorList>
    </citation>
    <scope>NUCLEOTIDE SEQUENCE [LARGE SCALE GENOMIC DNA]</scope>
    <source>
        <strain evidence="2 3">R496</strain>
    </source>
</reference>
<dbReference type="Proteomes" id="UP000006402">
    <property type="component" value="Unassembled WGS sequence"/>
</dbReference>
<dbReference type="CDD" id="cd02042">
    <property type="entry name" value="ParAB_family"/>
    <property type="match status" value="1"/>
</dbReference>
<feature type="domain" description="AAA" evidence="1">
    <location>
        <begin position="19"/>
        <end position="189"/>
    </location>
</feature>
<dbReference type="SUPFAM" id="SSF52540">
    <property type="entry name" value="P-loop containing nucleoside triphosphate hydrolases"/>
    <property type="match status" value="1"/>
</dbReference>
<dbReference type="EMBL" id="AMAH01000010">
    <property type="protein sequence ID" value="EJX56301.1"/>
    <property type="molecule type" value="Genomic_DNA"/>
</dbReference>
<dbReference type="Pfam" id="PF13614">
    <property type="entry name" value="AAA_31"/>
    <property type="match status" value="1"/>
</dbReference>
<protein>
    <recommendedName>
        <fullName evidence="1">AAA domain-containing protein</fullName>
    </recommendedName>
</protein>
<sequence length="284" mass="32066">MELQKVNKGGLIMEKKLSIITGNIEKGGTGKTTTIYNLGGYAVENLGMKVLYIDEDKSQNLSKRFPDAFSKAKRENTINHLYLHGSAEPLAINENMDILVAGEDLKQVEMQMRDMPNNRTLLFRWIVVNYEQLKEKYDLILIDTHNDAGLLAQNAWAVSDLVVGISDPSKDGFEALLKLGKDIDALAKQLIDIKTGETLMETKYATIGSRIKHNTNSSREFLELVPTLSNYLGYVQEKELLNATSLEGKNIAEFAKDKNIYRKNKDFFESTFTLYNKIIDTAQE</sequence>
<proteinExistence type="predicted"/>
<organism evidence="2 3">
    <name type="scientific">Enterococcus faecium R496</name>
    <dbReference type="NCBI Taxonomy" id="1134836"/>
    <lineage>
        <taxon>Bacteria</taxon>
        <taxon>Bacillati</taxon>
        <taxon>Bacillota</taxon>
        <taxon>Bacilli</taxon>
        <taxon>Lactobacillales</taxon>
        <taxon>Enterococcaceae</taxon>
        <taxon>Enterococcus</taxon>
    </lineage>
</organism>
<evidence type="ECO:0000259" key="1">
    <source>
        <dbReference type="Pfam" id="PF13614"/>
    </source>
</evidence>
<dbReference type="Gene3D" id="3.40.50.300">
    <property type="entry name" value="P-loop containing nucleotide triphosphate hydrolases"/>
    <property type="match status" value="1"/>
</dbReference>
<name>A0AAV3H0J5_ENTFC</name>